<dbReference type="GO" id="GO:0006508">
    <property type="term" value="P:proteolysis"/>
    <property type="evidence" value="ECO:0007669"/>
    <property type="project" value="UniProtKB-KW"/>
</dbReference>
<evidence type="ECO:0000313" key="28">
    <source>
        <dbReference type="Ensembl" id="ENSCVAP00000004711.1"/>
    </source>
</evidence>
<evidence type="ECO:0000259" key="25">
    <source>
        <dbReference type="Pfam" id="PF01433"/>
    </source>
</evidence>
<keyword evidence="9 21" id="KW-0479">Metal-binding</keyword>
<comment type="cofactor">
    <cofactor evidence="21 23">
        <name>Zn(2+)</name>
        <dbReference type="ChEBI" id="CHEBI:29105"/>
    </cofactor>
    <text evidence="21 23">Binds 1 zinc ion per subunit.</text>
</comment>
<evidence type="ECO:0000256" key="16">
    <source>
        <dbReference type="ARBA" id="ARBA00023136"/>
    </source>
</evidence>
<reference evidence="28" key="1">
    <citation type="submission" date="2025-08" db="UniProtKB">
        <authorList>
            <consortium name="Ensembl"/>
        </authorList>
    </citation>
    <scope>IDENTIFICATION</scope>
</reference>
<keyword evidence="5 23" id="KW-0031">Aminopeptidase</keyword>
<evidence type="ECO:0000256" key="15">
    <source>
        <dbReference type="ARBA" id="ARBA00023049"/>
    </source>
</evidence>
<feature type="binding site" evidence="20">
    <location>
        <position position="224"/>
    </location>
    <ligand>
        <name>substrate</name>
    </ligand>
</feature>
<dbReference type="PANTHER" id="PTHR11533:SF276">
    <property type="entry name" value="GLUTAMYL AMINOPEPTIDASE"/>
    <property type="match status" value="1"/>
</dbReference>
<evidence type="ECO:0000256" key="7">
    <source>
        <dbReference type="ARBA" id="ARBA00022670"/>
    </source>
</evidence>
<feature type="binding site" evidence="21">
    <location>
        <position position="391"/>
    </location>
    <ligand>
        <name>Zn(2+)</name>
        <dbReference type="ChEBI" id="CHEBI:29105"/>
        <note>catalytic</note>
    </ligand>
</feature>
<dbReference type="SUPFAM" id="SSF55486">
    <property type="entry name" value="Metalloproteases ('zincins'), catalytic domain"/>
    <property type="match status" value="1"/>
</dbReference>
<evidence type="ECO:0000256" key="1">
    <source>
        <dbReference type="ARBA" id="ARBA00001703"/>
    </source>
</evidence>
<dbReference type="FunFam" id="2.60.40.1910:FF:000003">
    <property type="entry name" value="Aminopeptidase"/>
    <property type="match status" value="1"/>
</dbReference>
<dbReference type="Proteomes" id="UP000265020">
    <property type="component" value="Unassembled WGS sequence"/>
</dbReference>
<evidence type="ECO:0000256" key="18">
    <source>
        <dbReference type="ARBA" id="ARBA00023180"/>
    </source>
</evidence>
<keyword evidence="8 23" id="KW-0812">Transmembrane</keyword>
<dbReference type="Pfam" id="PF01433">
    <property type="entry name" value="Peptidase_M1"/>
    <property type="match status" value="1"/>
</dbReference>
<dbReference type="GeneTree" id="ENSGT00940000156946"/>
<evidence type="ECO:0000256" key="6">
    <source>
        <dbReference type="ARBA" id="ARBA00022475"/>
    </source>
</evidence>
<evidence type="ECO:0000256" key="11">
    <source>
        <dbReference type="ARBA" id="ARBA00022833"/>
    </source>
</evidence>
<dbReference type="Gene3D" id="2.60.40.1910">
    <property type="match status" value="1"/>
</dbReference>
<dbReference type="FunFam" id="1.10.390.10:FF:000016">
    <property type="entry name" value="Glutamyl aminopeptidase"/>
    <property type="match status" value="1"/>
</dbReference>
<feature type="domain" description="ERAP1-like C-terminal" evidence="26">
    <location>
        <begin position="605"/>
        <end position="891"/>
    </location>
</feature>
<evidence type="ECO:0000313" key="29">
    <source>
        <dbReference type="Proteomes" id="UP000265020"/>
    </source>
</evidence>
<dbReference type="SUPFAM" id="SSF63737">
    <property type="entry name" value="Leukotriene A4 hydrolase N-terminal domain"/>
    <property type="match status" value="1"/>
</dbReference>
<keyword evidence="15 23" id="KW-0482">Metalloprotease</keyword>
<feature type="transmembrane region" description="Helical" evidence="23">
    <location>
        <begin position="21"/>
        <end position="42"/>
    </location>
</feature>
<comment type="subunit">
    <text evidence="4">Homodimer; disulfide-linked.</text>
</comment>
<comment type="similarity">
    <text evidence="3 23">Belongs to the peptidase M1 family.</text>
</comment>
<evidence type="ECO:0000256" key="24">
    <source>
        <dbReference type="SAM" id="MobiDB-lite"/>
    </source>
</evidence>
<evidence type="ECO:0000256" key="14">
    <source>
        <dbReference type="ARBA" id="ARBA00022989"/>
    </source>
</evidence>
<evidence type="ECO:0000256" key="9">
    <source>
        <dbReference type="ARBA" id="ARBA00022723"/>
    </source>
</evidence>
<evidence type="ECO:0000256" key="13">
    <source>
        <dbReference type="ARBA" id="ARBA00022968"/>
    </source>
</evidence>
<dbReference type="GO" id="GO:0005615">
    <property type="term" value="C:extracellular space"/>
    <property type="evidence" value="ECO:0007669"/>
    <property type="project" value="TreeGrafter"/>
</dbReference>
<dbReference type="CDD" id="cd09601">
    <property type="entry name" value="M1_APN-Q_like"/>
    <property type="match status" value="1"/>
</dbReference>
<feature type="site" description="Transition state stabilizer" evidence="22">
    <location>
        <position position="477"/>
    </location>
</feature>
<evidence type="ECO:0000256" key="23">
    <source>
        <dbReference type="RuleBase" id="RU364040"/>
    </source>
</evidence>
<dbReference type="GO" id="GO:0070006">
    <property type="term" value="F:metalloaminopeptidase activity"/>
    <property type="evidence" value="ECO:0007669"/>
    <property type="project" value="TreeGrafter"/>
</dbReference>
<dbReference type="InterPro" id="IPR024571">
    <property type="entry name" value="ERAP1-like_C_dom"/>
</dbReference>
<evidence type="ECO:0000256" key="2">
    <source>
        <dbReference type="ARBA" id="ARBA00004401"/>
    </source>
</evidence>
<keyword evidence="29" id="KW-1185">Reference proteome</keyword>
<keyword evidence="10 23" id="KW-0378">Hydrolase</keyword>
<evidence type="ECO:0000256" key="12">
    <source>
        <dbReference type="ARBA" id="ARBA00022837"/>
    </source>
</evidence>
<keyword evidence="18" id="KW-0325">Glycoprotein</keyword>
<evidence type="ECO:0000256" key="20">
    <source>
        <dbReference type="PIRSR" id="PIRSR634016-2"/>
    </source>
</evidence>
<keyword evidence="13" id="KW-0735">Signal-anchor</keyword>
<dbReference type="GO" id="GO:0005886">
    <property type="term" value="C:plasma membrane"/>
    <property type="evidence" value="ECO:0007669"/>
    <property type="project" value="UniProtKB-SubCell"/>
</dbReference>
<evidence type="ECO:0000256" key="17">
    <source>
        <dbReference type="ARBA" id="ARBA00023157"/>
    </source>
</evidence>
<evidence type="ECO:0000256" key="8">
    <source>
        <dbReference type="ARBA" id="ARBA00022692"/>
    </source>
</evidence>
<dbReference type="Gene3D" id="1.10.390.10">
    <property type="entry name" value="Neutral Protease Domain 2"/>
    <property type="match status" value="1"/>
</dbReference>
<dbReference type="GO" id="GO:0008270">
    <property type="term" value="F:zinc ion binding"/>
    <property type="evidence" value="ECO:0007669"/>
    <property type="project" value="UniProtKB-UniRule"/>
</dbReference>
<dbReference type="InterPro" id="IPR014782">
    <property type="entry name" value="Peptidase_M1_dom"/>
</dbReference>
<dbReference type="InterPro" id="IPR001930">
    <property type="entry name" value="Peptidase_M1"/>
</dbReference>
<evidence type="ECO:0000256" key="4">
    <source>
        <dbReference type="ARBA" id="ARBA00011748"/>
    </source>
</evidence>
<evidence type="ECO:0000256" key="10">
    <source>
        <dbReference type="ARBA" id="ARBA00022801"/>
    </source>
</evidence>
<dbReference type="AlphaFoldDB" id="A0A3Q2CHR7"/>
<name>A0A3Q2CHR7_CYPVA</name>
<feature type="domain" description="Peptidase M1 membrane alanine aminopeptidase" evidence="25">
    <location>
        <begin position="319"/>
        <end position="534"/>
    </location>
</feature>
<evidence type="ECO:0000259" key="27">
    <source>
        <dbReference type="Pfam" id="PF17900"/>
    </source>
</evidence>
<dbReference type="PANTHER" id="PTHR11533">
    <property type="entry name" value="PROTEASE M1 ZINC METALLOPROTEASE"/>
    <property type="match status" value="1"/>
</dbReference>
<dbReference type="GO" id="GO:0004230">
    <property type="term" value="F:glutamyl aminopeptidase activity"/>
    <property type="evidence" value="ECO:0007669"/>
    <property type="project" value="UniProtKB-EC"/>
</dbReference>
<keyword evidence="7 23" id="KW-0645">Protease</keyword>
<dbReference type="Ensembl" id="ENSCVAT00000007889.1">
    <property type="protein sequence ID" value="ENSCVAP00000004711.1"/>
    <property type="gene ID" value="ENSCVAG00000006780.1"/>
</dbReference>
<dbReference type="InterPro" id="IPR034016">
    <property type="entry name" value="M1_APN-typ"/>
</dbReference>
<keyword evidence="14 23" id="KW-1133">Transmembrane helix</keyword>
<dbReference type="Pfam" id="PF17900">
    <property type="entry name" value="Peptidase_M1_N"/>
    <property type="match status" value="1"/>
</dbReference>
<feature type="binding site" evidence="20">
    <location>
        <begin position="355"/>
        <end position="359"/>
    </location>
    <ligand>
        <name>substrate</name>
    </ligand>
</feature>
<evidence type="ECO:0000256" key="21">
    <source>
        <dbReference type="PIRSR" id="PIRSR634016-3"/>
    </source>
</evidence>
<evidence type="ECO:0000256" key="5">
    <source>
        <dbReference type="ARBA" id="ARBA00022438"/>
    </source>
</evidence>
<reference evidence="28" key="2">
    <citation type="submission" date="2025-09" db="UniProtKB">
        <authorList>
            <consortium name="Ensembl"/>
        </authorList>
    </citation>
    <scope>IDENTIFICATION</scope>
</reference>
<keyword evidence="11 21" id="KW-0862">Zinc</keyword>
<feature type="active site" description="Proton acceptor" evidence="19">
    <location>
        <position position="392"/>
    </location>
</feature>
<dbReference type="InterPro" id="IPR042097">
    <property type="entry name" value="Aminopeptidase_N-like_N_sf"/>
</dbReference>
<proteinExistence type="inferred from homology"/>
<evidence type="ECO:0000256" key="19">
    <source>
        <dbReference type="PIRSR" id="PIRSR634016-1"/>
    </source>
</evidence>
<dbReference type="GO" id="GO:0008217">
    <property type="term" value="P:regulation of blood pressure"/>
    <property type="evidence" value="ECO:0007669"/>
    <property type="project" value="TreeGrafter"/>
</dbReference>
<protein>
    <recommendedName>
        <fullName evidence="23">Aminopeptidase</fullName>
        <ecNumber evidence="23">3.4.11.-</ecNumber>
    </recommendedName>
</protein>
<dbReference type="FunFam" id="1.25.50.20:FF:000001">
    <property type="entry name" value="Aminopeptidase"/>
    <property type="match status" value="1"/>
</dbReference>
<dbReference type="Gene3D" id="1.25.50.20">
    <property type="match status" value="1"/>
</dbReference>
<feature type="binding site" evidence="21">
    <location>
        <position position="414"/>
    </location>
    <ligand>
        <name>Zn(2+)</name>
        <dbReference type="ChEBI" id="CHEBI:29105"/>
        <note>catalytic</note>
    </ligand>
</feature>
<comment type="catalytic activity">
    <reaction evidence="1">
        <text>Release of N-terminal glutamate (and to a lesser extent aspartate) from a peptide.</text>
        <dbReference type="EC" id="3.4.11.7"/>
    </reaction>
</comment>
<organism evidence="28 29">
    <name type="scientific">Cyprinodon variegatus</name>
    <name type="common">Sheepshead minnow</name>
    <dbReference type="NCBI Taxonomy" id="28743"/>
    <lineage>
        <taxon>Eukaryota</taxon>
        <taxon>Metazoa</taxon>
        <taxon>Chordata</taxon>
        <taxon>Craniata</taxon>
        <taxon>Vertebrata</taxon>
        <taxon>Euteleostomi</taxon>
        <taxon>Actinopterygii</taxon>
        <taxon>Neopterygii</taxon>
        <taxon>Teleostei</taxon>
        <taxon>Neoteleostei</taxon>
        <taxon>Acanthomorphata</taxon>
        <taxon>Ovalentaria</taxon>
        <taxon>Atherinomorphae</taxon>
        <taxon>Cyprinodontiformes</taxon>
        <taxon>Cyprinodontidae</taxon>
        <taxon>Cyprinodon</taxon>
    </lineage>
</organism>
<comment type="subcellular location">
    <subcellularLocation>
        <location evidence="2">Cell membrane</location>
        <topology evidence="2">Single-pass type II membrane protein</topology>
    </subcellularLocation>
</comment>
<dbReference type="Pfam" id="PF11838">
    <property type="entry name" value="ERAP1_C"/>
    <property type="match status" value="1"/>
</dbReference>
<dbReference type="GO" id="GO:0005737">
    <property type="term" value="C:cytoplasm"/>
    <property type="evidence" value="ECO:0007669"/>
    <property type="project" value="TreeGrafter"/>
</dbReference>
<dbReference type="PRINTS" id="PR00756">
    <property type="entry name" value="ALADIPTASE"/>
</dbReference>
<accession>A0A3Q2CHR7</accession>
<feature type="region of interest" description="Disordered" evidence="24">
    <location>
        <begin position="45"/>
        <end position="88"/>
    </location>
</feature>
<dbReference type="GO" id="GO:0042277">
    <property type="term" value="F:peptide binding"/>
    <property type="evidence" value="ECO:0007669"/>
    <property type="project" value="TreeGrafter"/>
</dbReference>
<feature type="domain" description="Aminopeptidase N-like N-terminal" evidence="27">
    <location>
        <begin position="95"/>
        <end position="284"/>
    </location>
</feature>
<dbReference type="InterPro" id="IPR045357">
    <property type="entry name" value="Aminopeptidase_N-like_N"/>
</dbReference>
<keyword evidence="17" id="KW-1015">Disulfide bond</keyword>
<dbReference type="Gene3D" id="2.60.40.1730">
    <property type="entry name" value="tricorn interacting facor f3 domain"/>
    <property type="match status" value="1"/>
</dbReference>
<keyword evidence="6" id="KW-1003">Cell membrane</keyword>
<feature type="binding site" evidence="20">
    <location>
        <position position="843"/>
    </location>
    <ligand>
        <name>substrate</name>
    </ligand>
</feature>
<feature type="compositionally biased region" description="Low complexity" evidence="24">
    <location>
        <begin position="45"/>
        <end position="62"/>
    </location>
</feature>
<dbReference type="InterPro" id="IPR050344">
    <property type="entry name" value="Peptidase_M1_aminopeptidases"/>
</dbReference>
<evidence type="ECO:0000259" key="26">
    <source>
        <dbReference type="Pfam" id="PF11838"/>
    </source>
</evidence>
<sequence>MPDSFILESDKDKRYCIRGKHAAIICAVVVICSLAVGLGVGLSKSTSSTTDSTAAPTAAPTAGPTPPPPSDRGPCKPSTETSGDWTNFRLPDYVKPTHYDLHLEPNMVDDTYTGTVDIQVEVTKPTRHLWLHIRETFVSAMPRLRMEDSQGTQRDVKVNRCFEYKPEEYVVVEATEDLPATGPGEVYILSLDFQGWLNGSVVGFYRVIYTENGVTKKIAATDHEPTDARKSFPCFDEPNKKATYKVSITHDDKYGALSNMPPEVLPGNKLKTTFQKSIPMSTYLVCFAVHQFGFVERTSASNIPLRIYAQPSQLATAEYAADTTKIIFDYFEEYFNMSYSISKLDKIAIPDFGTGAMENWGLITYRETNLLYDEKESSSSNKQRVASVIAHELVHQWFGNIVTMDWWDDLWLNEGFASFFEYIGVEKAEPTWGMRDIMITDDVLPVMVDDALLSSHPIIVDVSSPAEITSVFDAISYSKGASILRMLEDWIGRDVFRDGCRKYLKDFYFKNAKTANFWTSMVSKLPVAEVMDTWTKQMGYPVVDLTVSETNTKLTQKRFLLDPLADPSQPASPFQYKWTIPVKWFSVKSDKKGETINYSASEDGLLKINNDHIGFYRVNHEDHMWTSISQLLYSLTQIKWADIIDYGNAFNLTKYLEAETEYIVWKRVSSSIAYVRDMMANNKDLYPKFQVMTALLCRLLRETVLSIACGVGDKDSLDQASILFDQWIDNTLSVPVNLRLLVYRYGMKNSGTPEKWNEMFRRYKSSTLAQEKDKLLYGLASVDNVELLNNLLEATKNESVIRSQDLFTVVRYVSYNPVGQKMAWDWTTLNWDFLVNRYTINDRNLGRLPYWITTTYNEELQLWQMENFFKLTPDAGAGEMPRQQALETVKNNIEWTNRNQAEIAAWLESNAPKKWEF</sequence>
<dbReference type="EC" id="3.4.11.-" evidence="23"/>
<keyword evidence="16 23" id="KW-0472">Membrane</keyword>
<evidence type="ECO:0000256" key="3">
    <source>
        <dbReference type="ARBA" id="ARBA00010136"/>
    </source>
</evidence>
<dbReference type="FunFam" id="2.60.40.1730:FF:000006">
    <property type="entry name" value="Aminopeptidase"/>
    <property type="match status" value="1"/>
</dbReference>
<dbReference type="GO" id="GO:0043171">
    <property type="term" value="P:peptide catabolic process"/>
    <property type="evidence" value="ECO:0007669"/>
    <property type="project" value="TreeGrafter"/>
</dbReference>
<feature type="binding site" evidence="21">
    <location>
        <position position="395"/>
    </location>
    <ligand>
        <name>Zn(2+)</name>
        <dbReference type="ChEBI" id="CHEBI:29105"/>
        <note>catalytic</note>
    </ligand>
</feature>
<keyword evidence="12" id="KW-0106">Calcium</keyword>
<evidence type="ECO:0000256" key="22">
    <source>
        <dbReference type="PIRSR" id="PIRSR634016-4"/>
    </source>
</evidence>
<dbReference type="InterPro" id="IPR027268">
    <property type="entry name" value="Peptidase_M4/M1_CTD_sf"/>
</dbReference>